<dbReference type="Pfam" id="PF12833">
    <property type="entry name" value="HTH_18"/>
    <property type="match status" value="1"/>
</dbReference>
<dbReference type="PROSITE" id="PS01124">
    <property type="entry name" value="HTH_ARAC_FAMILY_2"/>
    <property type="match status" value="1"/>
</dbReference>
<feature type="domain" description="HTH araC/xylS-type" evidence="3">
    <location>
        <begin position="206"/>
        <end position="304"/>
    </location>
</feature>
<evidence type="ECO:0000259" key="3">
    <source>
        <dbReference type="PROSITE" id="PS01124"/>
    </source>
</evidence>
<dbReference type="GO" id="GO:0003700">
    <property type="term" value="F:DNA-binding transcription factor activity"/>
    <property type="evidence" value="ECO:0007669"/>
    <property type="project" value="InterPro"/>
</dbReference>
<dbReference type="KEGG" id="talb:FTW19_17440"/>
<dbReference type="Gene3D" id="1.10.10.60">
    <property type="entry name" value="Homeodomain-like"/>
    <property type="match status" value="1"/>
</dbReference>
<dbReference type="InterPro" id="IPR009594">
    <property type="entry name" value="Tscrpt_reg_HTH_AraC_N"/>
</dbReference>
<proteinExistence type="predicted"/>
<dbReference type="Proteomes" id="UP000321820">
    <property type="component" value="Chromosome"/>
</dbReference>
<keyword evidence="5" id="KW-1185">Reference proteome</keyword>
<dbReference type="Pfam" id="PF06719">
    <property type="entry name" value="AraC_N"/>
    <property type="match status" value="1"/>
</dbReference>
<evidence type="ECO:0000256" key="1">
    <source>
        <dbReference type="ARBA" id="ARBA00023015"/>
    </source>
</evidence>
<evidence type="ECO:0000313" key="4">
    <source>
        <dbReference type="EMBL" id="QEE31416.1"/>
    </source>
</evidence>
<name>A0A5B9EN19_9BACT</name>
<keyword evidence="2" id="KW-0804">Transcription</keyword>
<keyword evidence="1" id="KW-0805">Transcription regulation</keyword>
<gene>
    <name evidence="4" type="ORF">FTW19_17440</name>
</gene>
<dbReference type="InterPro" id="IPR009057">
    <property type="entry name" value="Homeodomain-like_sf"/>
</dbReference>
<dbReference type="EMBL" id="CP042806">
    <property type="protein sequence ID" value="QEE31416.1"/>
    <property type="molecule type" value="Genomic_DNA"/>
</dbReference>
<reference evidence="4 5" key="1">
    <citation type="submission" date="2019-08" db="EMBL/GenBank/DDBJ databases">
        <title>Complete genome sequence of Terriglobus albidus strain ORNL.</title>
        <authorList>
            <person name="Podar M."/>
        </authorList>
    </citation>
    <scope>NUCLEOTIDE SEQUENCE [LARGE SCALE GENOMIC DNA]</scope>
    <source>
        <strain evidence="4 5">ORNL</strain>
    </source>
</reference>
<evidence type="ECO:0000256" key="2">
    <source>
        <dbReference type="ARBA" id="ARBA00023163"/>
    </source>
</evidence>
<sequence>MAKGRIIDAANTSRLGQALIELGSRIANSVGSLGELATEVPGLMLYRSTAPTAPNPCSYEPSLLVVAQGKKRVDLGRTNYVFGGSRLLLTTVELPVVSQVTVATERVPYLAFFLKLDLSTVRDILNMEEVHIPDASQGTRGMALGETTIEIVGACSRMVDLLNTPQDIPFFGKLLQREIVYRILQGRQGGLLKAIATLGDQSHRTAKAVAWLRGHYEKPLRVEHLATIAGMSRSALHHHFRSVTAMSPLQFQKQLRLYAARKRMLAGELDAASAAFEVGYQSASQFNREYKRFFGKPPMRDIEALRFIGNAAP</sequence>
<dbReference type="InterPro" id="IPR018060">
    <property type="entry name" value="HTH_AraC"/>
</dbReference>
<dbReference type="SUPFAM" id="SSF46689">
    <property type="entry name" value="Homeodomain-like"/>
    <property type="match status" value="2"/>
</dbReference>
<organism evidence="4 5">
    <name type="scientific">Terriglobus albidus</name>
    <dbReference type="NCBI Taxonomy" id="1592106"/>
    <lineage>
        <taxon>Bacteria</taxon>
        <taxon>Pseudomonadati</taxon>
        <taxon>Acidobacteriota</taxon>
        <taxon>Terriglobia</taxon>
        <taxon>Terriglobales</taxon>
        <taxon>Acidobacteriaceae</taxon>
        <taxon>Terriglobus</taxon>
    </lineage>
</organism>
<dbReference type="AlphaFoldDB" id="A0A5B9EN19"/>
<dbReference type="PANTHER" id="PTHR43436">
    <property type="entry name" value="ARAC-FAMILY TRANSCRIPTIONAL REGULATOR"/>
    <property type="match status" value="1"/>
</dbReference>
<protein>
    <submittedName>
        <fullName evidence="4">AraC family transcriptional regulator</fullName>
    </submittedName>
</protein>
<dbReference type="SMART" id="SM00342">
    <property type="entry name" value="HTH_ARAC"/>
    <property type="match status" value="1"/>
</dbReference>
<dbReference type="OrthoDB" id="34150at2"/>
<dbReference type="GO" id="GO:0043565">
    <property type="term" value="F:sequence-specific DNA binding"/>
    <property type="evidence" value="ECO:0007669"/>
    <property type="project" value="InterPro"/>
</dbReference>
<evidence type="ECO:0000313" key="5">
    <source>
        <dbReference type="Proteomes" id="UP000321820"/>
    </source>
</evidence>
<accession>A0A5B9EN19</accession>
<dbReference type="PANTHER" id="PTHR43436:SF1">
    <property type="entry name" value="TRANSCRIPTIONAL REGULATORY PROTEIN"/>
    <property type="match status" value="1"/>
</dbReference>